<dbReference type="RefSeq" id="WP_072906132.1">
    <property type="nucleotide sequence ID" value="NZ_FRAI01000005.1"/>
</dbReference>
<dbReference type="SUPFAM" id="SSF55073">
    <property type="entry name" value="Nucleotide cyclase"/>
    <property type="match status" value="1"/>
</dbReference>
<dbReference type="PANTHER" id="PTHR45138">
    <property type="entry name" value="REGULATORY COMPONENTS OF SENSORY TRANSDUCTION SYSTEM"/>
    <property type="match status" value="1"/>
</dbReference>
<feature type="transmembrane region" description="Helical" evidence="1">
    <location>
        <begin position="27"/>
        <end position="45"/>
    </location>
</feature>
<dbReference type="Pfam" id="PF13185">
    <property type="entry name" value="GAF_2"/>
    <property type="match status" value="1"/>
</dbReference>
<dbReference type="GO" id="GO:0043709">
    <property type="term" value="P:cell adhesion involved in single-species biofilm formation"/>
    <property type="evidence" value="ECO:0007669"/>
    <property type="project" value="TreeGrafter"/>
</dbReference>
<dbReference type="GO" id="GO:0052621">
    <property type="term" value="F:diguanylate cyclase activity"/>
    <property type="evidence" value="ECO:0007669"/>
    <property type="project" value="TreeGrafter"/>
</dbReference>
<dbReference type="Gene3D" id="3.30.450.40">
    <property type="match status" value="1"/>
</dbReference>
<keyword evidence="1" id="KW-0812">Transmembrane</keyword>
<reference evidence="4" key="1">
    <citation type="submission" date="2016-11" db="EMBL/GenBank/DDBJ databases">
        <authorList>
            <person name="Varghese N."/>
            <person name="Submissions S."/>
        </authorList>
    </citation>
    <scope>NUCLEOTIDE SEQUENCE [LARGE SCALE GENOMIC DNA]</scope>
    <source>
        <strain evidence="4">DSM 14826</strain>
    </source>
</reference>
<dbReference type="SUPFAM" id="SSF55781">
    <property type="entry name" value="GAF domain-like"/>
    <property type="match status" value="1"/>
</dbReference>
<dbReference type="InterPro" id="IPR050469">
    <property type="entry name" value="Diguanylate_Cyclase"/>
</dbReference>
<sequence length="393" mass="45452">MKRVVLGIFLQITGLYFLLQKDVLKGIVIFYVLISTITLFFLVYIKNRGTVKNYEVNKRILESIIQINDCILKVENKEQLYQLVLQKAVEIIPDAQMGSILILKENNILEFAGTVGFSFDKVTDIKIKLEDTFLYRKSNGNIQKPCIIDDVKLFNEDVIVKDLKEKIQDTDFFITQSTISAPIIINGVLYGMINVDNPKKGAFTEKDLLLMEYFASQIGTIIQRHQLLERMKYLSNYDSLTNIYNRSYFEQKLSEAYSVVERENENFTLVLFDLNDLKIINDNYGHDMGDKLIVTFASAIKNIIDDQTIFARYGGDEFIALFVNKDRWEVNKIIKEIEEVLSLIKLDYLNEKIPLSFSYGISTYPNDSKDIKRLITIADTRMYKDKGKKKSKG</sequence>
<dbReference type="GO" id="GO:1902201">
    <property type="term" value="P:negative regulation of bacterial-type flagellum-dependent cell motility"/>
    <property type="evidence" value="ECO:0007669"/>
    <property type="project" value="TreeGrafter"/>
</dbReference>
<dbReference type="EMBL" id="FRAI01000005">
    <property type="protein sequence ID" value="SHJ72401.1"/>
    <property type="molecule type" value="Genomic_DNA"/>
</dbReference>
<dbReference type="GO" id="GO:0005886">
    <property type="term" value="C:plasma membrane"/>
    <property type="evidence" value="ECO:0007669"/>
    <property type="project" value="TreeGrafter"/>
</dbReference>
<dbReference type="SMART" id="SM00267">
    <property type="entry name" value="GGDEF"/>
    <property type="match status" value="1"/>
</dbReference>
<dbReference type="CDD" id="cd01949">
    <property type="entry name" value="GGDEF"/>
    <property type="match status" value="1"/>
</dbReference>
<evidence type="ECO:0000313" key="4">
    <source>
        <dbReference type="Proteomes" id="UP000243547"/>
    </source>
</evidence>
<dbReference type="PANTHER" id="PTHR45138:SF6">
    <property type="entry name" value="DIGUANYLATE CYCLASE DGCN"/>
    <property type="match status" value="1"/>
</dbReference>
<dbReference type="OrthoDB" id="9805474at2"/>
<evidence type="ECO:0000256" key="1">
    <source>
        <dbReference type="SAM" id="Phobius"/>
    </source>
</evidence>
<dbReference type="InterPro" id="IPR029787">
    <property type="entry name" value="Nucleotide_cyclase"/>
</dbReference>
<gene>
    <name evidence="3" type="ORF">SAMN02745227_00571</name>
</gene>
<proteinExistence type="predicted"/>
<dbReference type="PROSITE" id="PS50887">
    <property type="entry name" value="GGDEF"/>
    <property type="match status" value="1"/>
</dbReference>
<dbReference type="Gene3D" id="3.30.70.270">
    <property type="match status" value="1"/>
</dbReference>
<dbReference type="STRING" id="1120989.SAMN02745227_00571"/>
<dbReference type="Proteomes" id="UP000243547">
    <property type="component" value="Unassembled WGS sequence"/>
</dbReference>
<dbReference type="InterPro" id="IPR003018">
    <property type="entry name" value="GAF"/>
</dbReference>
<keyword evidence="1" id="KW-1133">Transmembrane helix</keyword>
<evidence type="ECO:0000259" key="2">
    <source>
        <dbReference type="PROSITE" id="PS50887"/>
    </source>
</evidence>
<feature type="domain" description="GGDEF" evidence="2">
    <location>
        <begin position="265"/>
        <end position="393"/>
    </location>
</feature>
<dbReference type="InterPro" id="IPR000160">
    <property type="entry name" value="GGDEF_dom"/>
</dbReference>
<dbReference type="Pfam" id="PF00990">
    <property type="entry name" value="GGDEF"/>
    <property type="match status" value="1"/>
</dbReference>
<dbReference type="InterPro" id="IPR029016">
    <property type="entry name" value="GAF-like_dom_sf"/>
</dbReference>
<accession>A0A1M6LMD2</accession>
<protein>
    <submittedName>
        <fullName evidence="3">Diguanylate cyclase (GGDEF) domain-containing protein</fullName>
    </submittedName>
</protein>
<evidence type="ECO:0000313" key="3">
    <source>
        <dbReference type="EMBL" id="SHJ72401.1"/>
    </source>
</evidence>
<keyword evidence="1" id="KW-0472">Membrane</keyword>
<dbReference type="InterPro" id="IPR043128">
    <property type="entry name" value="Rev_trsase/Diguanyl_cyclase"/>
</dbReference>
<organism evidence="3 4">
    <name type="scientific">Anaerobranca californiensis DSM 14826</name>
    <dbReference type="NCBI Taxonomy" id="1120989"/>
    <lineage>
        <taxon>Bacteria</taxon>
        <taxon>Bacillati</taxon>
        <taxon>Bacillota</taxon>
        <taxon>Clostridia</taxon>
        <taxon>Eubacteriales</taxon>
        <taxon>Proteinivoracaceae</taxon>
        <taxon>Anaerobranca</taxon>
    </lineage>
</organism>
<keyword evidence="4" id="KW-1185">Reference proteome</keyword>
<dbReference type="AlphaFoldDB" id="A0A1M6LMD2"/>
<name>A0A1M6LMD2_9FIRM</name>
<dbReference type="NCBIfam" id="TIGR00254">
    <property type="entry name" value="GGDEF"/>
    <property type="match status" value="1"/>
</dbReference>